<protein>
    <recommendedName>
        <fullName evidence="3">Sporulation initiation factor Spo0A C-terminal domain-containing protein</fullName>
    </recommendedName>
</protein>
<accession>A0ABM9CK30</accession>
<keyword evidence="2" id="KW-0804">Transcription</keyword>
<dbReference type="Gene3D" id="1.10.10.10">
    <property type="entry name" value="Winged helix-like DNA-binding domain superfamily/Winged helix DNA-binding domain"/>
    <property type="match status" value="1"/>
</dbReference>
<dbReference type="Pfam" id="PF08769">
    <property type="entry name" value="Spo0A_C"/>
    <property type="match status" value="1"/>
</dbReference>
<proteinExistence type="predicted"/>
<evidence type="ECO:0000259" key="3">
    <source>
        <dbReference type="Pfam" id="PF08769"/>
    </source>
</evidence>
<dbReference type="EMBL" id="CAKMMW010000013">
    <property type="protein sequence ID" value="CAH1215257.1"/>
    <property type="molecule type" value="Genomic_DNA"/>
</dbReference>
<reference evidence="4" key="1">
    <citation type="submission" date="2022-01" db="EMBL/GenBank/DDBJ databases">
        <authorList>
            <person name="Criscuolo A."/>
        </authorList>
    </citation>
    <scope>NUCLEOTIDE SEQUENCE</scope>
    <source>
        <strain evidence="4">CIP111891</strain>
    </source>
</reference>
<feature type="domain" description="Sporulation initiation factor Spo0A C-terminal" evidence="3">
    <location>
        <begin position="44"/>
        <end position="135"/>
    </location>
</feature>
<dbReference type="InterPro" id="IPR036388">
    <property type="entry name" value="WH-like_DNA-bd_sf"/>
</dbReference>
<keyword evidence="5" id="KW-1185">Reference proteome</keyword>
<evidence type="ECO:0000313" key="5">
    <source>
        <dbReference type="Proteomes" id="UP000838821"/>
    </source>
</evidence>
<name>A0ABM9CK30_9BACL</name>
<evidence type="ECO:0000256" key="1">
    <source>
        <dbReference type="ARBA" id="ARBA00023015"/>
    </source>
</evidence>
<sequence length="148" mass="16905">MTEHQLRQIVREELKQLLSEMFVPSEPTIAKKVEIAARNIRTDISATLNQIGIPVNIKGYKFLREAISEVSRDESLLDSMSNLYKQIAERYKTTPSKVERAMRHATEISFNAGGLLYLFHEKPTNGNFIGLMAEKFREVQPDAEHDGQ</sequence>
<keyword evidence="1" id="KW-0805">Transcription regulation</keyword>
<comment type="caution">
    <text evidence="4">The sequence shown here is derived from an EMBL/GenBank/DDBJ whole genome shotgun (WGS) entry which is preliminary data.</text>
</comment>
<dbReference type="Proteomes" id="UP000838821">
    <property type="component" value="Unassembled WGS sequence"/>
</dbReference>
<dbReference type="SUPFAM" id="SSF46894">
    <property type="entry name" value="C-terminal effector domain of the bipartite response regulators"/>
    <property type="match status" value="1"/>
</dbReference>
<evidence type="ECO:0000313" key="4">
    <source>
        <dbReference type="EMBL" id="CAH1215257.1"/>
    </source>
</evidence>
<gene>
    <name evidence="4" type="ORF">PAECIP111891_04240</name>
</gene>
<dbReference type="InterPro" id="IPR016032">
    <property type="entry name" value="Sig_transdc_resp-reg_C-effctor"/>
</dbReference>
<evidence type="ECO:0000256" key="2">
    <source>
        <dbReference type="ARBA" id="ARBA00023163"/>
    </source>
</evidence>
<organism evidence="4 5">
    <name type="scientific">Paenibacillus allorhizoplanae</name>
    <dbReference type="NCBI Taxonomy" id="2905648"/>
    <lineage>
        <taxon>Bacteria</taxon>
        <taxon>Bacillati</taxon>
        <taxon>Bacillota</taxon>
        <taxon>Bacilli</taxon>
        <taxon>Bacillales</taxon>
        <taxon>Paenibacillaceae</taxon>
        <taxon>Paenibacillus</taxon>
    </lineage>
</organism>
<dbReference type="InterPro" id="IPR014879">
    <property type="entry name" value="Spo0A_C"/>
</dbReference>
<dbReference type="RefSeq" id="WP_236290278.1">
    <property type="nucleotide sequence ID" value="NZ_CAKMMW010000013.1"/>
</dbReference>